<dbReference type="STRING" id="930129.SAMN05216352_11819"/>
<evidence type="ECO:0000313" key="1">
    <source>
        <dbReference type="EMBL" id="SDJ00360.1"/>
    </source>
</evidence>
<name>A0A1G8Q8C5_9BACI</name>
<dbReference type="Pfam" id="PF18555">
    <property type="entry name" value="MobL"/>
    <property type="match status" value="1"/>
</dbReference>
<accession>A0A1G8Q8C5</accession>
<dbReference type="RefSeq" id="WP_170031524.1">
    <property type="nucleotide sequence ID" value="NZ_FNDU01000018.1"/>
</dbReference>
<gene>
    <name evidence="1" type="ORF">SAMN05216352_11819</name>
</gene>
<proteinExistence type="predicted"/>
<dbReference type="EMBL" id="FNDU01000018">
    <property type="protein sequence ID" value="SDJ00360.1"/>
    <property type="molecule type" value="Genomic_DNA"/>
</dbReference>
<dbReference type="NCBIfam" id="NF041498">
    <property type="entry name" value="MobP2"/>
    <property type="match status" value="1"/>
</dbReference>
<evidence type="ECO:0000313" key="2">
    <source>
        <dbReference type="Proteomes" id="UP000199017"/>
    </source>
</evidence>
<organism evidence="1 2">
    <name type="scientific">Alteribacillus bidgolensis</name>
    <dbReference type="NCBI Taxonomy" id="930129"/>
    <lineage>
        <taxon>Bacteria</taxon>
        <taxon>Bacillati</taxon>
        <taxon>Bacillota</taxon>
        <taxon>Bacilli</taxon>
        <taxon>Bacillales</taxon>
        <taxon>Bacillaceae</taxon>
        <taxon>Alteribacillus</taxon>
    </lineage>
</organism>
<dbReference type="AlphaFoldDB" id="A0A1G8Q8C5"/>
<reference evidence="1 2" key="1">
    <citation type="submission" date="2016-10" db="EMBL/GenBank/DDBJ databases">
        <authorList>
            <person name="de Groot N.N."/>
        </authorList>
    </citation>
    <scope>NUCLEOTIDE SEQUENCE [LARGE SCALE GENOMIC DNA]</scope>
    <source>
        <strain evidence="2">P4B,CCM 7963,CECT 7998,DSM 25260,IBRC-M 10614,KCTC 13821</strain>
    </source>
</reference>
<dbReference type="InterPro" id="IPR041073">
    <property type="entry name" value="MobL"/>
</dbReference>
<sequence>MVVELGKKTAVVVKSQFTLPEKKGDHRFNDYLNYLDRQEAKSNGDFSSYNDYMDDEKKATSLFSQTDDYLDEEKKEKMKQVFKLAQKRGSILYQDVVSFDNRWLEENGVYDAKTKQVDEKRLKNITRLAMKEMQEKNKLDGNTVWSGAIHHNTDNIHIHIATVDLSPVDHQRGKRKLKTLEGMRSMFVNKINDRSKQHQKINDLIRNRMVNKKKNHKTFTIFNRKFKKDFLSIYNQLPSNKRYWNYGYQNINHVKPALNDLTKRYIDTYFKEEMKQLETKLNKEEKVLKRTYGEGNQARYKDYKKNKINDLYKRMGNAFLSEMREYDKKMKDIEQSSSSTHKTNYNQKNHQTIRKNVAFQQVKYGLDRMVYSELNSYKNQASYERMQRNIERGNSM</sequence>
<dbReference type="Proteomes" id="UP000199017">
    <property type="component" value="Unassembled WGS sequence"/>
</dbReference>
<keyword evidence="2" id="KW-1185">Reference proteome</keyword>
<protein>
    <submittedName>
        <fullName evidence="1">Uncharacterized protein</fullName>
    </submittedName>
</protein>
<dbReference type="InterPro" id="IPR048101">
    <property type="entry name" value="MobP2"/>
</dbReference>